<accession>A0ABP3FJS9</accession>
<dbReference type="EMBL" id="BAAAFR010000004">
    <property type="protein sequence ID" value="GAA0317738.1"/>
    <property type="molecule type" value="Genomic_DNA"/>
</dbReference>
<dbReference type="Gene3D" id="3.40.50.720">
    <property type="entry name" value="NAD(P)-binding Rossmann-like Domain"/>
    <property type="match status" value="1"/>
</dbReference>
<gene>
    <name evidence="2" type="ORF">GCM10009129_14040</name>
</gene>
<feature type="domain" description="NAD(P)-binding" evidence="1">
    <location>
        <begin position="11"/>
        <end position="163"/>
    </location>
</feature>
<dbReference type="SUPFAM" id="SSF51735">
    <property type="entry name" value="NAD(P)-binding Rossmann-fold domains"/>
    <property type="match status" value="1"/>
</dbReference>
<organism evidence="2 3">
    <name type="scientific">Psychrobacter aestuarii</name>
    <dbReference type="NCBI Taxonomy" id="556327"/>
    <lineage>
        <taxon>Bacteria</taxon>
        <taxon>Pseudomonadati</taxon>
        <taxon>Pseudomonadota</taxon>
        <taxon>Gammaproteobacteria</taxon>
        <taxon>Moraxellales</taxon>
        <taxon>Moraxellaceae</taxon>
        <taxon>Psychrobacter</taxon>
    </lineage>
</organism>
<evidence type="ECO:0000313" key="2">
    <source>
        <dbReference type="EMBL" id="GAA0317738.1"/>
    </source>
</evidence>
<keyword evidence="3" id="KW-1185">Reference proteome</keyword>
<protein>
    <submittedName>
        <fullName evidence="2">NAD-dependent epimerase/dehydratase family protein</fullName>
    </submittedName>
</protein>
<dbReference type="CDD" id="cd05266">
    <property type="entry name" value="SDR_a4"/>
    <property type="match status" value="1"/>
</dbReference>
<dbReference type="InterPro" id="IPR036291">
    <property type="entry name" value="NAD(P)-bd_dom_sf"/>
</dbReference>
<sequence>MTKEHWLIIGQGAIGLDVTNQLAADGHPVTGLARRARSAYDLAANADFIQHDARTLTAEQLAPFSHIAIIVTPDAYSESGYQDSYLAIAEHFATLAAQLTTLQRVVFISSTGVYGQDGGEWIDKDTVPTTPARAASKVIYQAEQALQSAFAARLSIIRPSGIYGTTRLMRLRQAQKGAVSVDAEHWSNRIMDSDLVQIIVNVLTLDTPEPLYIATDYAPVTTQTLMTWLCAALGEAEPSVNDSVAVTGKRLHSNIPLTWLTYPDWQAGYRHILAAQPDSDSIAP</sequence>
<dbReference type="InterPro" id="IPR016040">
    <property type="entry name" value="NAD(P)-bd_dom"/>
</dbReference>
<dbReference type="Proteomes" id="UP001501787">
    <property type="component" value="Unassembled WGS sequence"/>
</dbReference>
<dbReference type="Pfam" id="PF13460">
    <property type="entry name" value="NAD_binding_10"/>
    <property type="match status" value="1"/>
</dbReference>
<dbReference type="RefSeq" id="WP_201504917.1">
    <property type="nucleotide sequence ID" value="NZ_BAAAFR010000004.1"/>
</dbReference>
<dbReference type="PANTHER" id="PTHR48079:SF6">
    <property type="entry name" value="NAD(P)-BINDING DOMAIN-CONTAINING PROTEIN-RELATED"/>
    <property type="match status" value="1"/>
</dbReference>
<dbReference type="PANTHER" id="PTHR48079">
    <property type="entry name" value="PROTEIN YEEZ"/>
    <property type="match status" value="1"/>
</dbReference>
<dbReference type="InterPro" id="IPR051783">
    <property type="entry name" value="NAD(P)-dependent_oxidoreduct"/>
</dbReference>
<comment type="caution">
    <text evidence="2">The sequence shown here is derived from an EMBL/GenBank/DDBJ whole genome shotgun (WGS) entry which is preliminary data.</text>
</comment>
<evidence type="ECO:0000259" key="1">
    <source>
        <dbReference type="Pfam" id="PF13460"/>
    </source>
</evidence>
<proteinExistence type="predicted"/>
<name>A0ABP3FJS9_9GAMM</name>
<evidence type="ECO:0000313" key="3">
    <source>
        <dbReference type="Proteomes" id="UP001501787"/>
    </source>
</evidence>
<reference evidence="3" key="1">
    <citation type="journal article" date="2019" name="Int. J. Syst. Evol. Microbiol.">
        <title>The Global Catalogue of Microorganisms (GCM) 10K type strain sequencing project: providing services to taxonomists for standard genome sequencing and annotation.</title>
        <authorList>
            <consortium name="The Broad Institute Genomics Platform"/>
            <consortium name="The Broad Institute Genome Sequencing Center for Infectious Disease"/>
            <person name="Wu L."/>
            <person name="Ma J."/>
        </authorList>
    </citation>
    <scope>NUCLEOTIDE SEQUENCE [LARGE SCALE GENOMIC DNA]</scope>
    <source>
        <strain evidence="3">JCM 16343</strain>
    </source>
</reference>